<accession>J3LE05</accession>
<dbReference type="eggNOG" id="ENOG502QR3H">
    <property type="taxonomic scope" value="Eukaryota"/>
</dbReference>
<evidence type="ECO:0000313" key="4">
    <source>
        <dbReference type="EnsemblPlants" id="OB02G28720.1"/>
    </source>
</evidence>
<dbReference type="Pfam" id="PF03000">
    <property type="entry name" value="NPH3"/>
    <property type="match status" value="1"/>
</dbReference>
<dbReference type="GO" id="GO:0016567">
    <property type="term" value="P:protein ubiquitination"/>
    <property type="evidence" value="ECO:0007669"/>
    <property type="project" value="UniProtKB-UniPathway"/>
</dbReference>
<proteinExistence type="inferred from homology"/>
<dbReference type="Gramene" id="OB02G28720.1">
    <property type="protein sequence ID" value="OB02G28720.1"/>
    <property type="gene ID" value="OB02G28720"/>
</dbReference>
<dbReference type="AlphaFoldDB" id="J3LE05"/>
<dbReference type="InterPro" id="IPR043454">
    <property type="entry name" value="NPH3/RPT2-like"/>
</dbReference>
<reference evidence="4" key="1">
    <citation type="submission" date="2013-04" db="UniProtKB">
        <authorList>
            <consortium name="EnsemblPlants"/>
        </authorList>
    </citation>
    <scope>IDENTIFICATION</scope>
</reference>
<evidence type="ECO:0000259" key="3">
    <source>
        <dbReference type="PROSITE" id="PS51649"/>
    </source>
</evidence>
<name>J3LE05_ORYBR</name>
<dbReference type="InterPro" id="IPR027356">
    <property type="entry name" value="NPH3_dom"/>
</dbReference>
<dbReference type="STRING" id="4533.J3LE05"/>
<keyword evidence="5" id="KW-1185">Reference proteome</keyword>
<protein>
    <recommendedName>
        <fullName evidence="3">NPH3 domain-containing protein</fullName>
    </recommendedName>
</protein>
<dbReference type="Proteomes" id="UP000006038">
    <property type="component" value="Unassembled WGS sequence"/>
</dbReference>
<sequence>MSYLSEVSRDRNLSLTKFQVLAESLPESARTCDDGLYRAVDSYLKAHPTLTEHERKRLCRVMDCQKLSFDACMHAAQNERLPLRVVVQVLFSEQVRGFMKFNLEKESIFLSVINCSDVHGVFRGLYIPFCAEPEDYSSR</sequence>
<organism evidence="4">
    <name type="scientific">Oryza brachyantha</name>
    <name type="common">malo sina</name>
    <dbReference type="NCBI Taxonomy" id="4533"/>
    <lineage>
        <taxon>Eukaryota</taxon>
        <taxon>Viridiplantae</taxon>
        <taxon>Streptophyta</taxon>
        <taxon>Embryophyta</taxon>
        <taxon>Tracheophyta</taxon>
        <taxon>Spermatophyta</taxon>
        <taxon>Magnoliopsida</taxon>
        <taxon>Liliopsida</taxon>
        <taxon>Poales</taxon>
        <taxon>Poaceae</taxon>
        <taxon>BOP clade</taxon>
        <taxon>Oryzoideae</taxon>
        <taxon>Oryzeae</taxon>
        <taxon>Oryzinae</taxon>
        <taxon>Oryza</taxon>
    </lineage>
</organism>
<keyword evidence="1" id="KW-0833">Ubl conjugation pathway</keyword>
<dbReference type="PANTHER" id="PTHR32370">
    <property type="entry name" value="OS12G0117600 PROTEIN"/>
    <property type="match status" value="1"/>
</dbReference>
<dbReference type="HOGENOM" id="CLU_1848186_0_0_1"/>
<feature type="domain" description="NPH3" evidence="3">
    <location>
        <begin position="1"/>
        <end position="96"/>
    </location>
</feature>
<evidence type="ECO:0000256" key="2">
    <source>
        <dbReference type="PROSITE-ProRule" id="PRU00982"/>
    </source>
</evidence>
<dbReference type="UniPathway" id="UPA00143"/>
<evidence type="ECO:0000256" key="1">
    <source>
        <dbReference type="ARBA" id="ARBA00022786"/>
    </source>
</evidence>
<comment type="similarity">
    <text evidence="2">Belongs to the NPH3 family.</text>
</comment>
<evidence type="ECO:0000313" key="5">
    <source>
        <dbReference type="Proteomes" id="UP000006038"/>
    </source>
</evidence>
<dbReference type="EnsemblPlants" id="OB02G28720.1">
    <property type="protein sequence ID" value="OB02G28720.1"/>
    <property type="gene ID" value="OB02G28720"/>
</dbReference>
<dbReference type="PROSITE" id="PS51649">
    <property type="entry name" value="NPH3"/>
    <property type="match status" value="1"/>
</dbReference>